<reference evidence="7" key="2">
    <citation type="submission" date="2021-01" db="UniProtKB">
        <authorList>
            <consortium name="EnsemblMetazoa"/>
        </authorList>
    </citation>
    <scope>IDENTIFICATION</scope>
</reference>
<evidence type="ECO:0000313" key="8">
    <source>
        <dbReference type="Proteomes" id="UP000007110"/>
    </source>
</evidence>
<feature type="domain" description="NF-X1-type" evidence="6">
    <location>
        <begin position="1291"/>
        <end position="1317"/>
    </location>
</feature>
<feature type="domain" description="NF-X1-type" evidence="6">
    <location>
        <begin position="1560"/>
        <end position="1581"/>
    </location>
</feature>
<feature type="compositionally biased region" description="Gly residues" evidence="5">
    <location>
        <begin position="101"/>
        <end position="112"/>
    </location>
</feature>
<keyword evidence="4" id="KW-0862">Zinc</keyword>
<feature type="region of interest" description="Disordered" evidence="5">
    <location>
        <begin position="325"/>
        <end position="360"/>
    </location>
</feature>
<keyword evidence="1" id="KW-0479">Metal-binding</keyword>
<dbReference type="GO" id="GO:0004386">
    <property type="term" value="F:helicase activity"/>
    <property type="evidence" value="ECO:0007669"/>
    <property type="project" value="InterPro"/>
</dbReference>
<dbReference type="GO" id="GO:0008270">
    <property type="term" value="F:zinc ion binding"/>
    <property type="evidence" value="ECO:0007669"/>
    <property type="project" value="UniProtKB-KW"/>
</dbReference>
<keyword evidence="3" id="KW-0863">Zinc-finger</keyword>
<evidence type="ECO:0000256" key="4">
    <source>
        <dbReference type="ARBA" id="ARBA00022833"/>
    </source>
</evidence>
<dbReference type="GO" id="GO:0003723">
    <property type="term" value="F:RNA binding"/>
    <property type="evidence" value="ECO:0000318"/>
    <property type="project" value="GO_Central"/>
</dbReference>
<dbReference type="InterPro" id="IPR027417">
    <property type="entry name" value="P-loop_NTPase"/>
</dbReference>
<dbReference type="InterPro" id="IPR045055">
    <property type="entry name" value="DNA2/NAM7-like"/>
</dbReference>
<dbReference type="KEGG" id="spu:105443121"/>
<protein>
    <recommendedName>
        <fullName evidence="6">NF-X1-type domain-containing protein</fullName>
    </recommendedName>
</protein>
<feature type="compositionally biased region" description="Basic and acidic residues" evidence="5">
    <location>
        <begin position="117"/>
        <end position="127"/>
    </location>
</feature>
<dbReference type="InterPro" id="IPR041677">
    <property type="entry name" value="DNA2/NAM7_AAA_11"/>
</dbReference>
<dbReference type="GeneID" id="105443121"/>
<evidence type="ECO:0000256" key="3">
    <source>
        <dbReference type="ARBA" id="ARBA00022771"/>
    </source>
</evidence>
<dbReference type="Gene3D" id="3.40.50.300">
    <property type="entry name" value="P-loop containing nucleotide triphosphate hydrolases"/>
    <property type="match status" value="3"/>
</dbReference>
<dbReference type="GO" id="GO:0031048">
    <property type="term" value="P:regulatory ncRNA-mediated heterochromatin formation"/>
    <property type="evidence" value="ECO:0000318"/>
    <property type="project" value="GO_Central"/>
</dbReference>
<feature type="domain" description="NF-X1-type" evidence="6">
    <location>
        <begin position="1690"/>
        <end position="1708"/>
    </location>
</feature>
<sequence>MWGDDDDDDNGSRFAYRPNSRDDREKRRRSGFRRDGTRGQGRGGVTGGDNVMWGRQKRREVSRDREDAMKAKRFRGDNFRKGRDTEGARGRGHDGERGAGREVGGQRGGNRGGPFRQRYDRQHDGQRGVRPRGRCQRGDNVAQNAARSRREGYRTRENTRYGQTQGKYPNIQSNFRPLSSTLLIEILEKDPSEAATELGSLKGSLQASLNEDLMNEVQQHRLWGALAFICGALGTEQTVIMLLTMALESKLCRQHLLTFLTNLRRPRENIDGRRLNLLKNVITVFHSAMQSLPSRASDLKVAVTLISDAVADMDEDDKRDDIMESIKSLSSHNEDIEKERERKRQMDHISENPPPDDFRQQDILPTVKELQPGYKPFLRPHLTRGVYADADHYLDVQFRLLKEDFVYPLRNGISEYLTFKKANPERRAKLQDVRIYEEAHYVKSVRDFSGISHYMAFKKLPRVRWQSTKRLMYGSLLILSTDDFKSYVFATVAKRDVEELEKGMVAIALVDQEDASCLHNKSFVMAESSVFFGAYRPVLLGLQRMSGPYLPFSQYTLSMFHDVKPPRYLQDLMVTEDGEIPCSIDISPLLKGIPRCSPLVDVPGDGAWPDIDDVQLDQSQYEAAKTALTKELSVIQGPPGTGKTFIGLKIVETLLLNREIWSSEEKPSPILLVCCTNHALDQFLEGILTLNCSGIVRVGGRSKSERLQSLNLKRMVGRRGLHGEEYVQRRIRHVKKEVDATKRRVERTQARIEGARNGIINEYELGPFMSWQHYNSLLRLSHLKQLNSWLVKWLLCDCEYDRDWNQQARQDTLEQRNNQQGEERIESTKPDPVPNEATVKVESERSAIESERMIDGEYGKEDSDEEEDEDYPFLGLDLNDLNKAEDGILRRFIQRKMSGKDVLDPGALQSIMDIWSMCSNDRWALYHIWLHNYLQQLKGKLPAYELQFKKSCGQLGEAKDVEKYQILRQATIIGMTTTGAANHQQVLQRVRPKIVVVEEAAEVLEAHIITALNAFCQQLILIGDHQQLRPKPNVYHLAENYHLDVSLFERLINNEFPYSQLELQHRMRIELSNLMRRHFYSNLRDHETVKRYESLKAVQKDIFFLDHAEPEYEMEDTQSHYNLHEARLVVALCKYFLQQGYEPDKVTILTAYTGQLLKIKHMMDRSNFEGVKVTSIDSYQGEENDIILLSFVRSNNHGRIGFLGISNRVCVSLSRAKKGLYCVGNFTLFAEKSDLWKGIVKDLKSMGSIGDSLTLQCTNHPEEKTAVKTADDFKKVPLGGCSRDCDTRLDCGHVCRLKCHSADLNHLVYKCKAPCSEVICEKNHKCPMLCSDLCSTSCSVIVEKILPCRHVCKRECNTDIQVIMCEEKVDKTLSCSHVQSLPCHMSTAGLEKECEVIINKELQCGHRKTEKCNGSGRCDEIVLQVLGCNHTCQAACHKDPKNIRCEENVEKTLPCGHMHALLCSESIDNFRCNTITRKNRSCGHEIMEKCCHNSKCSELVEKTLLCGHKFEMKCSTEVETVVCEAKCGKQLPCDHTCKQRCGVDCTENCTEMITREDWPCGHKVTVKCCDESDACYIACEEILMCGHKCKGTCGKCSQGRYHHPCIETCKKKLVCGHECALNCGAPCLSCEKKCPRRCRHSQCKHPCSEPCDVCTKRCNWKCKHYECKTLCCEPCDRPPCNKPCPKKRKCGHPCIGLCGEICPNKCRICDEEDLEQRFFGTEDIQTARYIQLEDCGHYFEVGELDKFLGLSTQSDGAGTFTKLSVKTCPRCEKPIQFSRRYSNILRESSAIKPRIVEKLQDARNSNEDKHLLHEVNLAVMSARQTIQILSLQSSTAIYSTQFGALVESRKMINRPFLNKLHELLQVSTEELHRHSESSPNVLVDQRANDLWNEMNRVTIMCDLAEVLREGATESTEVPRLLNILDQDRNMTSGHVILNEIRTVNGMSHTGSSLRTSKRPSRLSFDVNMWFTCAKGHPVSNDQLKEDACEDCVLEKDEQERPRSEVSAAVGQPDDQRQNVPSHRGVGSQQGQRGRGRGRVRRGRGGRGGHKRDYQRNYGPFYA</sequence>
<accession>A0A7M7N5H4</accession>
<feature type="compositionally biased region" description="Gly residues" evidence="5">
    <location>
        <begin position="38"/>
        <end position="47"/>
    </location>
</feature>
<feature type="domain" description="NF-X1-type" evidence="6">
    <location>
        <begin position="1428"/>
        <end position="1457"/>
    </location>
</feature>
<feature type="domain" description="NF-X1-type" evidence="6">
    <location>
        <begin position="1615"/>
        <end position="1632"/>
    </location>
</feature>
<reference evidence="8" key="1">
    <citation type="submission" date="2015-02" db="EMBL/GenBank/DDBJ databases">
        <title>Genome sequencing for Strongylocentrotus purpuratus.</title>
        <authorList>
            <person name="Murali S."/>
            <person name="Liu Y."/>
            <person name="Vee V."/>
            <person name="English A."/>
            <person name="Wang M."/>
            <person name="Skinner E."/>
            <person name="Han Y."/>
            <person name="Muzny D.M."/>
            <person name="Worley K.C."/>
            <person name="Gibbs R.A."/>
        </authorList>
    </citation>
    <scope>NUCLEOTIDE SEQUENCE</scope>
</reference>
<dbReference type="RefSeq" id="XP_030831538.1">
    <property type="nucleotide sequence ID" value="XM_030975678.1"/>
</dbReference>
<feature type="region of interest" description="Disordered" evidence="5">
    <location>
        <begin position="811"/>
        <end position="846"/>
    </location>
</feature>
<feature type="compositionally biased region" description="Basic and acidic residues" evidence="5">
    <location>
        <begin position="59"/>
        <end position="100"/>
    </location>
</feature>
<dbReference type="OrthoDB" id="2423195at2759"/>
<evidence type="ECO:0000256" key="5">
    <source>
        <dbReference type="SAM" id="MobiDB-lite"/>
    </source>
</evidence>
<dbReference type="CDD" id="cd17936">
    <property type="entry name" value="EEXXEc_NFX1"/>
    <property type="match status" value="1"/>
</dbReference>
<feature type="compositionally biased region" description="Basic and acidic residues" evidence="5">
    <location>
        <begin position="148"/>
        <end position="157"/>
    </location>
</feature>
<evidence type="ECO:0000259" key="6">
    <source>
        <dbReference type="SMART" id="SM00438"/>
    </source>
</evidence>
<keyword evidence="2" id="KW-0677">Repeat</keyword>
<dbReference type="InParanoid" id="A0A7M7N5H4"/>
<dbReference type="Pfam" id="PF13087">
    <property type="entry name" value="AAA_12"/>
    <property type="match status" value="1"/>
</dbReference>
<proteinExistence type="predicted"/>
<evidence type="ECO:0000256" key="2">
    <source>
        <dbReference type="ARBA" id="ARBA00022737"/>
    </source>
</evidence>
<dbReference type="FunFam" id="3.40.50.300:FF:000742">
    <property type="entry name" value="NFX1-type zinc finger-containing protein 1"/>
    <property type="match status" value="1"/>
</dbReference>
<dbReference type="Pfam" id="PF25396">
    <property type="entry name" value="ZNFX1"/>
    <property type="match status" value="1"/>
</dbReference>
<dbReference type="CDD" id="cd18808">
    <property type="entry name" value="SF1_C_Upf1"/>
    <property type="match status" value="1"/>
</dbReference>
<dbReference type="InterPro" id="IPR000967">
    <property type="entry name" value="Znf_NFX1"/>
</dbReference>
<feature type="compositionally biased region" description="Basic and acidic residues" evidence="5">
    <location>
        <begin position="332"/>
        <end position="360"/>
    </location>
</feature>
<evidence type="ECO:0000313" key="7">
    <source>
        <dbReference type="EnsemblMetazoa" id="XP_030831538"/>
    </source>
</evidence>
<dbReference type="FunFam" id="3.40.50.300:FF:002692">
    <property type="entry name" value="Zinc finger, NFX1-type-containing 1"/>
    <property type="match status" value="1"/>
</dbReference>
<dbReference type="InterPro" id="IPR047187">
    <property type="entry name" value="SF1_C_Upf1"/>
</dbReference>
<feature type="compositionally biased region" description="Basic residues" evidence="5">
    <location>
        <begin position="2033"/>
        <end position="2049"/>
    </location>
</feature>
<name>A0A7M7N5H4_STRPU</name>
<dbReference type="Pfam" id="PF13086">
    <property type="entry name" value="AAA_11"/>
    <property type="match status" value="2"/>
</dbReference>
<feature type="region of interest" description="Disordered" evidence="5">
    <location>
        <begin position="1"/>
        <end position="157"/>
    </location>
</feature>
<dbReference type="GO" id="GO:0031380">
    <property type="term" value="C:nuclear RNA-directed RNA polymerase complex"/>
    <property type="evidence" value="ECO:0000318"/>
    <property type="project" value="GO_Central"/>
</dbReference>
<dbReference type="SMART" id="SM00438">
    <property type="entry name" value="ZnF_NFX"/>
    <property type="match status" value="5"/>
</dbReference>
<dbReference type="PANTHER" id="PTHR10887">
    <property type="entry name" value="DNA2/NAM7 HELICASE FAMILY"/>
    <property type="match status" value="1"/>
</dbReference>
<feature type="compositionally biased region" description="Polar residues" evidence="5">
    <location>
        <begin position="811"/>
        <end position="820"/>
    </location>
</feature>
<organism evidence="7 8">
    <name type="scientific">Strongylocentrotus purpuratus</name>
    <name type="common">Purple sea urchin</name>
    <dbReference type="NCBI Taxonomy" id="7668"/>
    <lineage>
        <taxon>Eukaryota</taxon>
        <taxon>Metazoa</taxon>
        <taxon>Echinodermata</taxon>
        <taxon>Eleutherozoa</taxon>
        <taxon>Echinozoa</taxon>
        <taxon>Echinoidea</taxon>
        <taxon>Euechinoidea</taxon>
        <taxon>Echinacea</taxon>
        <taxon>Camarodonta</taxon>
        <taxon>Echinidea</taxon>
        <taxon>Strongylocentrotidae</taxon>
        <taxon>Strongylocentrotus</taxon>
    </lineage>
</organism>
<dbReference type="FunFam" id="3.40.50.300:FF:003705">
    <property type="entry name" value="Uncharacterized protein"/>
    <property type="match status" value="1"/>
</dbReference>
<evidence type="ECO:0000256" key="1">
    <source>
        <dbReference type="ARBA" id="ARBA00022723"/>
    </source>
</evidence>
<dbReference type="Proteomes" id="UP000007110">
    <property type="component" value="Unassembled WGS sequence"/>
</dbReference>
<keyword evidence="8" id="KW-1185">Reference proteome</keyword>
<feature type="region of interest" description="Disordered" evidence="5">
    <location>
        <begin position="1995"/>
        <end position="2062"/>
    </location>
</feature>
<dbReference type="OMA" id="ANCCHIC"/>
<dbReference type="InterPro" id="IPR057373">
    <property type="entry name" value="ZNFX1"/>
</dbReference>
<dbReference type="PANTHER" id="PTHR10887:SF341">
    <property type="entry name" value="NFX1-TYPE ZINC FINGER-CONTAINING PROTEIN 1"/>
    <property type="match status" value="1"/>
</dbReference>
<dbReference type="SUPFAM" id="SSF52540">
    <property type="entry name" value="P-loop containing nucleoside triphosphate hydrolases"/>
    <property type="match status" value="1"/>
</dbReference>
<dbReference type="InterPro" id="IPR041679">
    <property type="entry name" value="DNA2/NAM7-like_C"/>
</dbReference>
<dbReference type="EnsemblMetazoa" id="XM_030975678">
    <property type="protein sequence ID" value="XP_030831538"/>
    <property type="gene ID" value="LOC105443121"/>
</dbReference>